<dbReference type="InterPro" id="IPR012336">
    <property type="entry name" value="Thioredoxin-like_fold"/>
</dbReference>
<evidence type="ECO:0000313" key="3">
    <source>
        <dbReference type="Proteomes" id="UP000192599"/>
    </source>
</evidence>
<name>A0A1V9VDK1_9BACT</name>
<feature type="domain" description="Thioredoxin" evidence="1">
    <location>
        <begin position="10"/>
        <end position="164"/>
    </location>
</feature>
<protein>
    <recommendedName>
        <fullName evidence="1">Thioredoxin domain-containing protein</fullName>
    </recommendedName>
</protein>
<dbReference type="Pfam" id="PF13098">
    <property type="entry name" value="Thioredoxin_2"/>
    <property type="match status" value="2"/>
</dbReference>
<organism evidence="2 3">
    <name type="scientific">Aliarcobacter cryaerophilus</name>
    <dbReference type="NCBI Taxonomy" id="28198"/>
    <lineage>
        <taxon>Bacteria</taxon>
        <taxon>Pseudomonadati</taxon>
        <taxon>Campylobacterota</taxon>
        <taxon>Epsilonproteobacteria</taxon>
        <taxon>Campylobacterales</taxon>
        <taxon>Arcobacteraceae</taxon>
        <taxon>Aliarcobacter</taxon>
    </lineage>
</organism>
<proteinExistence type="predicted"/>
<dbReference type="InterPro" id="IPR013766">
    <property type="entry name" value="Thioredoxin_domain"/>
</dbReference>
<dbReference type="Proteomes" id="UP000192599">
    <property type="component" value="Unassembled WGS sequence"/>
</dbReference>
<gene>
    <name evidence="2" type="ORF">AS859_01410</name>
</gene>
<dbReference type="PROSITE" id="PS51352">
    <property type="entry name" value="THIOREDOXIN_2"/>
    <property type="match status" value="1"/>
</dbReference>
<evidence type="ECO:0000313" key="2">
    <source>
        <dbReference type="EMBL" id="OQR42141.1"/>
    </source>
</evidence>
<dbReference type="Gene3D" id="3.40.30.10">
    <property type="entry name" value="Glutaredoxin"/>
    <property type="match status" value="2"/>
</dbReference>
<reference evidence="2 3" key="1">
    <citation type="submission" date="2017-04" db="EMBL/GenBank/DDBJ databases">
        <title>Accumulation and expression of multiple antibiotic resistance genes in Arcobacter cryaerophilus that thrives in sewage.</title>
        <authorList>
            <person name="Millar J.A."/>
            <person name="Raghavan R."/>
        </authorList>
    </citation>
    <scope>NUCLEOTIDE SEQUENCE [LARGE SCALE GENOMIC DNA]</scope>
    <source>
        <strain evidence="2 3">AZT-1</strain>
    </source>
</reference>
<accession>A0A1V9VDK1</accession>
<sequence>MKFIFRRLFLIFVAIFFATTLNAKEGKVIGSSNHEVPSWFKDSFLDISEDIEEATEKNKHFMIFLDFEGCPYCSKMLKESFEEDNKTSQFIKNNFDVIELNVKGSRELTWVDGDVLTEKDLTEKLKIQYSPTLLIFNSNKEIVARVNGYRNSKDFQYILDFIQTKSYEKMDFTSYLSKLDKKDTYAFIPNKMFKDLNDLSKIKTPVAIIFEDKSCIQCDHFHNKILTNKDVIDEFSKFTVIRVDANSTKELILPTGEKTTPKSLVEKINLDYRPAVLLYDDKKLISTIDALLFPFHFKEVLRYVSGKHYVQYPKTYLDYLRVRQDELLKQGIDINVAE</sequence>
<evidence type="ECO:0000259" key="1">
    <source>
        <dbReference type="PROSITE" id="PS51352"/>
    </source>
</evidence>
<comment type="caution">
    <text evidence="2">The sequence shown here is derived from an EMBL/GenBank/DDBJ whole genome shotgun (WGS) entry which is preliminary data.</text>
</comment>
<dbReference type="EMBL" id="LNTC01000008">
    <property type="protein sequence ID" value="OQR42141.1"/>
    <property type="molecule type" value="Genomic_DNA"/>
</dbReference>
<dbReference type="AlphaFoldDB" id="A0A1V9VDK1"/>
<dbReference type="InterPro" id="IPR036249">
    <property type="entry name" value="Thioredoxin-like_sf"/>
</dbReference>
<dbReference type="SUPFAM" id="SSF52833">
    <property type="entry name" value="Thioredoxin-like"/>
    <property type="match status" value="2"/>
</dbReference>